<reference evidence="1 2" key="2">
    <citation type="journal article" date="2016" name="Genome Announc.">
        <title>Draft Genome Sequence of a Biocontrol Rhizobacterium, Chryseobacterium kwangjuense Strain KJ1R5, Isolated from Pepper (Capsicum annuum).</title>
        <authorList>
            <person name="Jeong J.J."/>
            <person name="Park H."/>
            <person name="Park B.H."/>
            <person name="Mannaa M."/>
            <person name="Sang M.K."/>
            <person name="Choi I.G."/>
            <person name="Kim K.D."/>
        </authorList>
    </citation>
    <scope>NUCLEOTIDE SEQUENCE [LARGE SCALE GENOMIC DNA]</scope>
    <source>
        <strain evidence="1 2">KJ1R5</strain>
    </source>
</reference>
<proteinExistence type="predicted"/>
<dbReference type="AlphaFoldDB" id="A0A135VZY3"/>
<dbReference type="EMBL" id="LPUR01000022">
    <property type="protein sequence ID" value="KXH78238.1"/>
    <property type="molecule type" value="Genomic_DNA"/>
</dbReference>
<evidence type="ECO:0000313" key="1">
    <source>
        <dbReference type="EMBL" id="KXH78238.1"/>
    </source>
</evidence>
<evidence type="ECO:0000313" key="2">
    <source>
        <dbReference type="Proteomes" id="UP000070513"/>
    </source>
</evidence>
<dbReference type="Proteomes" id="UP000070513">
    <property type="component" value="Unassembled WGS sequence"/>
</dbReference>
<organism evidence="1 2">
    <name type="scientific">Chryseobacterium kwangjuense</name>
    <dbReference type="NCBI Taxonomy" id="267125"/>
    <lineage>
        <taxon>Bacteria</taxon>
        <taxon>Pseudomonadati</taxon>
        <taxon>Bacteroidota</taxon>
        <taxon>Flavobacteriia</taxon>
        <taxon>Flavobacteriales</taxon>
        <taxon>Weeksellaceae</taxon>
        <taxon>Chryseobacterium group</taxon>
        <taxon>Chryseobacterium</taxon>
    </lineage>
</organism>
<reference evidence="2" key="1">
    <citation type="submission" date="2015-12" db="EMBL/GenBank/DDBJ databases">
        <title>Genome sequence of a biocontrol rhizobacterium Chryseobacterium kwangjuense strain KJ1R5 isolated from pepper (Capsicum annuum L.).</title>
        <authorList>
            <person name="Jeong J.-J."/>
            <person name="Park H."/>
            <person name="Mannaa M."/>
            <person name="Sang M.K."/>
            <person name="Choi I.-G."/>
            <person name="Kim K.D."/>
        </authorList>
    </citation>
    <scope>NUCLEOTIDE SEQUENCE [LARGE SCALE GENOMIC DNA]</scope>
    <source>
        <strain evidence="2">KJ1R5</strain>
    </source>
</reference>
<gene>
    <name evidence="1" type="ORF">AU378_22220</name>
</gene>
<name>A0A135VZY3_9FLAO</name>
<protein>
    <recommendedName>
        <fullName evidence="3">Sugar-binding protein</fullName>
    </recommendedName>
</protein>
<sequence length="1124" mass="125164">MKRKIISLGAILILVSNINAQYIPKILPPSPNATSVAKFAESPVSYYRGSASVGIPLFSVTTGDIPLTISIQYDTKGIRVGEIASPVGAGWSLSAGGLITRQVRQRPDEYNKGYLTYSYNADFENNPGLRQQLSSDNAGSANSDTPVDEDPDLFYINFLGKSAKFVIDNVTKKAVLQSFDDWKVDIDYEDINSANYRINRIIITDEFGVKYYFGKDSSDANPAYDVVTSVSSGIITDAPKSEENGYKTAWHLKEIKTQKGSCLFNYASEQVTTYSKSDLNKGDNVGSILLSTTKTSQQMLQNISFFEGALDFIYSTAEREDLEGGRVLNSIILKDGKGTQIKKTAFIQTYRAGNGDHNNIHSVILSKDQKSDKRLFLNQINEIGREANIISSYKFEYNQMQLPNRHSNSIDYWGYYNGKPNSMNIFTNAQTGNRDVSGNYSQAGILTKVIYPTGGSENFYYEDNVVLIPNYFSSFILANPSTVLYDEKSTALAKTANNFVLNNGSQVLGKYIKEFEIPALYGNRFFYTATLGPNCTAIETSDCKTKVRLHRFDRNTGSVLMTYNITQGNNIEVINPPLESGNYRLEVSNPGFTLADSENYETNPFSVTLRWKEYKSSEPLNSFIGGGRRISRIETEENGKITKRKFTYTLDNGITSGKLLGIPDYMCVIKKYGNISLVAGQLSNRIQPMSSFNNAGQVGYSQVTESFLSADDSILWSKKYNFSNYSDGGEYYRFPYHLPDDMDWARGLNLKTTSYDSTGKIVETLDNKYNFSGEEMSPYRFYKSYDGSIGTNAPFTELTPAPPAQAPSNYLLSHYTKSIPMYKFGKYLNEPSDPSNQSPNVFRTAFFYGGVIHNYQKIKTEYINGLPSIITYTDNAKGSSGHHQLTKQKNTFSDGIISETIYDYAHEKNNQLMISNNMIGFPLKTTTNQITGSTTKTVSKTETIYPETTAEITNNSGGLVLPKSILSFDLQNPNISSTEITYDKYDSKGNLQQYTSKDGISTTIIWGYSNTQPIAKIEGAKLSDISQTLIDSIVNASANDAQAGTSASEQSLISALDLFRNNSALSGYQITTYSYDPLIGVTSITPPSGIREVYIYDTANRLMEIRENSTTGKILKEFKYNYKQ</sequence>
<accession>A0A135VZY3</accession>
<dbReference type="OrthoDB" id="9814627at2"/>
<dbReference type="RefSeq" id="WP_062654138.1">
    <property type="nucleotide sequence ID" value="NZ_LPUR01000022.1"/>
</dbReference>
<evidence type="ECO:0008006" key="3">
    <source>
        <dbReference type="Google" id="ProtNLM"/>
    </source>
</evidence>
<comment type="caution">
    <text evidence="1">The sequence shown here is derived from an EMBL/GenBank/DDBJ whole genome shotgun (WGS) entry which is preliminary data.</text>
</comment>